<reference evidence="2 4" key="2">
    <citation type="submission" date="2020-12" db="EMBL/GenBank/DDBJ databases">
        <title>FDA dAtabase for Regulatory Grade micrObial Sequences (FDA-ARGOS): Supporting development and validation of Infectious Disease Dx tests.</title>
        <authorList>
            <person name="Sproer C."/>
            <person name="Gronow S."/>
            <person name="Severitt S."/>
            <person name="Schroder I."/>
            <person name="Tallon L."/>
            <person name="Sadzewicz L."/>
            <person name="Zhao X."/>
            <person name="Boylan J."/>
            <person name="Ott S."/>
            <person name="Bowen H."/>
            <person name="Vavikolanu K."/>
            <person name="Mehta A."/>
            <person name="Aluvathingal J."/>
            <person name="Nadendla S."/>
            <person name="Lowell S."/>
            <person name="Myers T."/>
            <person name="Yan Y."/>
            <person name="Sichtig H."/>
        </authorList>
    </citation>
    <scope>NUCLEOTIDE SEQUENCE [LARGE SCALE GENOMIC DNA]</scope>
    <source>
        <strain evidence="2 4">FDAARGOS_881</strain>
    </source>
</reference>
<dbReference type="Proteomes" id="UP000594836">
    <property type="component" value="Chromosome"/>
</dbReference>
<evidence type="ECO:0000313" key="3">
    <source>
        <dbReference type="Proteomes" id="UP000550136"/>
    </source>
</evidence>
<dbReference type="EMBL" id="CP065713">
    <property type="protein sequence ID" value="QPT08298.1"/>
    <property type="molecule type" value="Genomic_DNA"/>
</dbReference>
<sequence length="48" mass="5437">MADPSRCSFAGREGRADDLESAWDRLESLIRRVRKGPRSAAEFNTLEI</sequence>
<name>A0A7Y2KP10_SPHPI</name>
<gene>
    <name evidence="1" type="ORF">HKX06_08990</name>
    <name evidence="2" type="ORF">I6G38_16420</name>
</gene>
<proteinExistence type="predicted"/>
<dbReference type="EMBL" id="JABEOU010000033">
    <property type="protein sequence ID" value="NNG57509.1"/>
    <property type="molecule type" value="Genomic_DNA"/>
</dbReference>
<reference evidence="1 3" key="1">
    <citation type="submission" date="2020-05" db="EMBL/GenBank/DDBJ databases">
        <title>Draft Genome Sequences of Sphingomonas sp. Isolated from the International Space Station.</title>
        <authorList>
            <person name="Bijlani S."/>
            <person name="Singh N.K."/>
            <person name="Mason C.E."/>
            <person name="Wang C.C."/>
            <person name="Venkateswaran K."/>
        </authorList>
    </citation>
    <scope>NUCLEOTIDE SEQUENCE [LARGE SCALE GENOMIC DNA]</scope>
    <source>
        <strain evidence="1 3">FKI-L5-BR-P1</strain>
    </source>
</reference>
<evidence type="ECO:0000313" key="1">
    <source>
        <dbReference type="EMBL" id="NNG57509.1"/>
    </source>
</evidence>
<evidence type="ECO:0000313" key="2">
    <source>
        <dbReference type="EMBL" id="QPT08298.1"/>
    </source>
</evidence>
<protein>
    <submittedName>
        <fullName evidence="1">Uncharacterized protein</fullName>
    </submittedName>
</protein>
<evidence type="ECO:0000313" key="4">
    <source>
        <dbReference type="Proteomes" id="UP000594836"/>
    </source>
</evidence>
<dbReference type="RefSeq" id="WP_007404225.1">
    <property type="nucleotide sequence ID" value="NZ_AP023323.1"/>
</dbReference>
<dbReference type="AlphaFoldDB" id="A0A7Y2KP10"/>
<dbReference type="Proteomes" id="UP000550136">
    <property type="component" value="Unassembled WGS sequence"/>
</dbReference>
<accession>A0A7Y2KP10</accession>
<organism evidence="1 3">
    <name type="scientific">Sphingomonas paucimobilis</name>
    <name type="common">Pseudomonas paucimobilis</name>
    <dbReference type="NCBI Taxonomy" id="13689"/>
    <lineage>
        <taxon>Bacteria</taxon>
        <taxon>Pseudomonadati</taxon>
        <taxon>Pseudomonadota</taxon>
        <taxon>Alphaproteobacteria</taxon>
        <taxon>Sphingomonadales</taxon>
        <taxon>Sphingomonadaceae</taxon>
        <taxon>Sphingomonas</taxon>
    </lineage>
</organism>